<dbReference type="InterPro" id="IPR003593">
    <property type="entry name" value="AAA+_ATPase"/>
</dbReference>
<dbReference type="Gene3D" id="1.20.1560.10">
    <property type="entry name" value="ABC transporter type 1, transmembrane domain"/>
    <property type="match status" value="2"/>
</dbReference>
<dbReference type="Gene3D" id="3.40.50.300">
    <property type="entry name" value="P-loop containing nucleotide triphosphate hydrolases"/>
    <property type="match status" value="2"/>
</dbReference>
<evidence type="ECO:0000256" key="7">
    <source>
        <dbReference type="ARBA" id="ARBA00022989"/>
    </source>
</evidence>
<dbReference type="GO" id="GO:0140359">
    <property type="term" value="F:ABC-type transporter activity"/>
    <property type="evidence" value="ECO:0007669"/>
    <property type="project" value="InterPro"/>
</dbReference>
<feature type="domain" description="ABC transporter" evidence="10">
    <location>
        <begin position="1010"/>
        <end position="1246"/>
    </location>
</feature>
<dbReference type="InterPro" id="IPR017871">
    <property type="entry name" value="ABC_transporter-like_CS"/>
</dbReference>
<dbReference type="AlphaFoldDB" id="B3G472"/>
<dbReference type="GO" id="GO:0016020">
    <property type="term" value="C:membrane"/>
    <property type="evidence" value="ECO:0007669"/>
    <property type="project" value="UniProtKB-SubCell"/>
</dbReference>
<evidence type="ECO:0000259" key="10">
    <source>
        <dbReference type="PROSITE" id="PS50893"/>
    </source>
</evidence>
<dbReference type="CDD" id="cd03244">
    <property type="entry name" value="ABCC_MRP_domain2"/>
    <property type="match status" value="1"/>
</dbReference>
<evidence type="ECO:0000256" key="5">
    <source>
        <dbReference type="ARBA" id="ARBA00022741"/>
    </source>
</evidence>
<dbReference type="EMBL" id="EU643475">
    <property type="protein sequence ID" value="ACD54620.1"/>
    <property type="molecule type" value="Genomic_DNA"/>
</dbReference>
<evidence type="ECO:0000256" key="3">
    <source>
        <dbReference type="ARBA" id="ARBA00022448"/>
    </source>
</evidence>
<dbReference type="InterPro" id="IPR027417">
    <property type="entry name" value="P-loop_NTPase"/>
</dbReference>
<keyword evidence="7 9" id="KW-1133">Transmembrane helix</keyword>
<comment type="similarity">
    <text evidence="2">Belongs to the ABC transporter superfamily. ABCC family. Conjugate transporter (TC 3.A.1.208) subfamily.</text>
</comment>
<dbReference type="PROSITE" id="PS00211">
    <property type="entry name" value="ABC_TRANSPORTER_1"/>
    <property type="match status" value="1"/>
</dbReference>
<dbReference type="FunFam" id="3.40.50.300:FF:000163">
    <property type="entry name" value="Multidrug resistance-associated protein member 4"/>
    <property type="match status" value="1"/>
</dbReference>
<reference evidence="12" key="1">
    <citation type="journal article" date="2008" name="Science">
        <title>Massive horizontal gene transfer in bdelloid rotifers.</title>
        <authorList>
            <person name="Gladyshev E.A."/>
            <person name="Meselson M.S."/>
            <person name="Arkhipova I.R."/>
        </authorList>
    </citation>
    <scope>NUCLEOTIDE SEQUENCE</scope>
</reference>
<dbReference type="SUPFAM" id="SSF90123">
    <property type="entry name" value="ABC transporter transmembrane region"/>
    <property type="match status" value="2"/>
</dbReference>
<keyword evidence="3" id="KW-0813">Transport</keyword>
<dbReference type="CDD" id="cd18580">
    <property type="entry name" value="ABC_6TM_ABCC_D2"/>
    <property type="match status" value="1"/>
</dbReference>
<keyword evidence="6" id="KW-0067">ATP-binding</keyword>
<feature type="domain" description="ABC transmembrane type-1" evidence="11">
    <location>
        <begin position="692"/>
        <end position="973"/>
    </location>
</feature>
<dbReference type="SUPFAM" id="SSF52540">
    <property type="entry name" value="P-loop containing nucleoside triphosphate hydrolases"/>
    <property type="match status" value="2"/>
</dbReference>
<dbReference type="Pfam" id="PF00664">
    <property type="entry name" value="ABC_membrane"/>
    <property type="match status" value="2"/>
</dbReference>
<dbReference type="InterPro" id="IPR036640">
    <property type="entry name" value="ABC1_TM_sf"/>
</dbReference>
<feature type="transmembrane region" description="Helical" evidence="9">
    <location>
        <begin position="330"/>
        <end position="351"/>
    </location>
</feature>
<dbReference type="InterPro" id="IPR044726">
    <property type="entry name" value="ABCC_6TM_D2"/>
</dbReference>
<dbReference type="Pfam" id="PF00005">
    <property type="entry name" value="ABC_tran"/>
    <property type="match status" value="2"/>
</dbReference>
<evidence type="ECO:0000256" key="9">
    <source>
        <dbReference type="SAM" id="Phobius"/>
    </source>
</evidence>
<evidence type="ECO:0000256" key="4">
    <source>
        <dbReference type="ARBA" id="ARBA00022692"/>
    </source>
</evidence>
<feature type="transmembrane region" description="Helical" evidence="9">
    <location>
        <begin position="905"/>
        <end position="934"/>
    </location>
</feature>
<dbReference type="FunFam" id="1.20.1560.10:FF:000006">
    <property type="entry name" value="ATP-binding cassette, sub-family C (CFTR/MRP), member 9"/>
    <property type="match status" value="1"/>
</dbReference>
<dbReference type="PROSITE" id="PS50893">
    <property type="entry name" value="ABC_TRANSPORTER_2"/>
    <property type="match status" value="2"/>
</dbReference>
<feature type="transmembrane region" description="Helical" evidence="9">
    <location>
        <begin position="730"/>
        <end position="749"/>
    </location>
</feature>
<dbReference type="PROSITE" id="PS50929">
    <property type="entry name" value="ABC_TM1F"/>
    <property type="match status" value="2"/>
</dbReference>
<dbReference type="FunFam" id="1.20.1560.10:FF:000010">
    <property type="entry name" value="Multidrug resistance-associated ABC transporter"/>
    <property type="match status" value="1"/>
</dbReference>
<evidence type="ECO:0000256" key="8">
    <source>
        <dbReference type="ARBA" id="ARBA00023136"/>
    </source>
</evidence>
<comment type="subcellular location">
    <subcellularLocation>
        <location evidence="1">Membrane</location>
        <topology evidence="1">Multi-pass membrane protein</topology>
    </subcellularLocation>
</comment>
<feature type="domain" description="ABC transporter" evidence="10">
    <location>
        <begin position="418"/>
        <end position="642"/>
    </location>
</feature>
<organism evidence="12">
    <name type="scientific">Adineta vaga</name>
    <name type="common">Rotifer</name>
    <name type="synonym">Callidina vaga</name>
    <dbReference type="NCBI Taxonomy" id="104782"/>
    <lineage>
        <taxon>Eukaryota</taxon>
        <taxon>Metazoa</taxon>
        <taxon>Spiralia</taxon>
        <taxon>Gnathifera</taxon>
        <taxon>Rotifera</taxon>
        <taxon>Eurotatoria</taxon>
        <taxon>Bdelloidea</taxon>
        <taxon>Adinetida</taxon>
        <taxon>Adinetidae</taxon>
        <taxon>Adineta</taxon>
    </lineage>
</organism>
<evidence type="ECO:0000256" key="6">
    <source>
        <dbReference type="ARBA" id="ARBA00022840"/>
    </source>
</evidence>
<evidence type="ECO:0000313" key="12">
    <source>
        <dbReference type="EMBL" id="ACD54620.1"/>
    </source>
</evidence>
<evidence type="ECO:0000259" key="11">
    <source>
        <dbReference type="PROSITE" id="PS50929"/>
    </source>
</evidence>
<sequence>MNNHNSSRKDLSMSISTNQRKPCRLDWAESSCLRWIYVVFWWWLNPILKISSQRQLTDDDLFDLSSNDDCSCLLNKLEIVWNKYENRYQQINTWKIIAKTFWKDTLQTGLILFPYFLAKVAQPLLLKGIINNINDSNVPSYVSYLYAIGLGLVKTFLVLLHHQFFFRTTRIGMQIRISLAALIYKRLLSLSTNAIQTMTTGQLVNLISNDVSKFEILYVYIHFFWAGPLLALVVFGFIWNEIGIPTLFGYTILLLQIPLQSYFSKKFRLYRKNTIQWTDERVKLTNEMLTASQMVKMYRWEEALENTIINIRKKEFQSIRKANRIRAINMAIHFFSSSLVSLTTFAGSWLMGQTLSNANIFTVLSFFGIMRDPLTIGFPYAIETLSECAVASERINQFINLSKQVSVHEQSKDGHRGIRINKASFTWNSCQISQLIDINLNVNPGSFVGIIGPIGSGKSSLLAAILGEMSLVKGQRNVNGKIAYVSQTPWIFAGTIRENILFHQQYNKDKYERVLKACCLLSDLQTFPASDATILGEKGINLSGGQKTRLSLARALYIDADIYLFDDPLAAVDSIVARAIFEQCFSHNSILIGKTRVLVTHQIQFLSEFDHCILLDHGQIEKQGSFNEFFNIDTIKQTHQKQNDLNTNHENHIAIDRSSIVDKNSIVKEEISLNGTVNGYVWLKLLTSSYGWMGLIFLIIFMLLGQSLYDATNKWLSVWSSTSGDEQRKIHYLYIYLGLAISTCIIALFRADAFFHIVLRGASVFHENMLKGVLYSSMRFYESNPVGRILNRISKDQQVLDELLPVAFFDAIQSLFMVLGSIVIIATANPWILLILLIIIPTFVWLRRIYLRISREVKRLDSITRSPIYALFSSSLNGLMTIRAFQVEEHFLHSFMDQINANTRALFIFICSSRWFALRLDLLTCFLTFFIAILSVILRKSIDPSSLALGLVYVINLSELFQWGVRQSAETENFMISAERINEYSYLPPESGFYEEEIEPPLNWPTKGNIELKDFQLRYRPELEPVLKDINLKIESRHRIGIIGRTGAGKSSIFQALFRFTDKSTIHGQLFIDDIDINRISLNTLRSKLNIIPQSPVLFSNTLRYNLDPFHRYTDQQLWDALEAVQLKTKIENLKDQLNTQVAEYGNNFSMGECQLLCIARALLKPSKILLIDEATAHVDTKTDQLIQQILRVKFQNHTILTIAHRLNTIIDNDRIVIMNNGIITHYGTPHELLTKNNELLMKMNDDDEDKEEEEEEESDTYL</sequence>
<keyword evidence="4 9" id="KW-0812">Transmembrane</keyword>
<dbReference type="InterPro" id="IPR003439">
    <property type="entry name" value="ABC_transporter-like_ATP-bd"/>
</dbReference>
<dbReference type="FunFam" id="3.40.50.300:FF:000997">
    <property type="entry name" value="Multidrug resistance-associated protein 1"/>
    <property type="match status" value="1"/>
</dbReference>
<proteinExistence type="inferred from homology"/>
<feature type="transmembrane region" description="Helical" evidence="9">
    <location>
        <begin position="815"/>
        <end position="846"/>
    </location>
</feature>
<accession>B3G472</accession>
<keyword evidence="8 9" id="KW-0472">Membrane</keyword>
<feature type="transmembrane region" description="Helical" evidence="9">
    <location>
        <begin position="244"/>
        <end position="263"/>
    </location>
</feature>
<dbReference type="InterPro" id="IPR011527">
    <property type="entry name" value="ABC1_TM_dom"/>
</dbReference>
<name>B3G472_ADIVA</name>
<dbReference type="GO" id="GO:0005524">
    <property type="term" value="F:ATP binding"/>
    <property type="evidence" value="ECO:0007669"/>
    <property type="project" value="UniProtKB-KW"/>
</dbReference>
<dbReference type="InterPro" id="IPR050173">
    <property type="entry name" value="ABC_transporter_C-like"/>
</dbReference>
<dbReference type="CDD" id="cd03250">
    <property type="entry name" value="ABCC_MRP_domain1"/>
    <property type="match status" value="1"/>
</dbReference>
<feature type="transmembrane region" description="Helical" evidence="9">
    <location>
        <begin position="217"/>
        <end position="238"/>
    </location>
</feature>
<dbReference type="PANTHER" id="PTHR24223">
    <property type="entry name" value="ATP-BINDING CASSETTE SUB-FAMILY C"/>
    <property type="match status" value="1"/>
</dbReference>
<feature type="transmembrane region" description="Helical" evidence="9">
    <location>
        <begin position="141"/>
        <end position="160"/>
    </location>
</feature>
<dbReference type="PANTHER" id="PTHR24223:SF456">
    <property type="entry name" value="MULTIDRUG RESISTANCE-ASSOCIATED PROTEIN LETHAL(2)03659"/>
    <property type="match status" value="1"/>
</dbReference>
<dbReference type="SMART" id="SM00382">
    <property type="entry name" value="AAA"/>
    <property type="match status" value="2"/>
</dbReference>
<feature type="domain" description="ABC transmembrane type-1" evidence="11">
    <location>
        <begin position="117"/>
        <end position="375"/>
    </location>
</feature>
<feature type="transmembrane region" description="Helical" evidence="9">
    <location>
        <begin position="690"/>
        <end position="709"/>
    </location>
</feature>
<evidence type="ECO:0000256" key="1">
    <source>
        <dbReference type="ARBA" id="ARBA00004141"/>
    </source>
</evidence>
<protein>
    <submittedName>
        <fullName evidence="12">Multidrug resistance-associated protein-like protein</fullName>
    </submittedName>
</protein>
<evidence type="ECO:0000256" key="2">
    <source>
        <dbReference type="ARBA" id="ARBA00009726"/>
    </source>
</evidence>
<dbReference type="GO" id="GO:0016887">
    <property type="term" value="F:ATP hydrolysis activity"/>
    <property type="evidence" value="ECO:0007669"/>
    <property type="project" value="InterPro"/>
</dbReference>
<keyword evidence="5" id="KW-0547">Nucleotide-binding</keyword>
<dbReference type="CDD" id="cd18594">
    <property type="entry name" value="ABC_6TM_CFTR_D1"/>
    <property type="match status" value="1"/>
</dbReference>